<accession>A0A1J4QGC5</accession>
<keyword evidence="2" id="KW-1003">Cell membrane</keyword>
<proteinExistence type="inferred from homology"/>
<feature type="transmembrane region" description="Helical" evidence="7">
    <location>
        <begin position="311"/>
        <end position="341"/>
    </location>
</feature>
<evidence type="ECO:0000256" key="1">
    <source>
        <dbReference type="ARBA" id="ARBA00004429"/>
    </source>
</evidence>
<comment type="subcellular location">
    <subcellularLocation>
        <location evidence="1 7">Cell inner membrane</location>
        <topology evidence="1 7">Multi-pass membrane protein</topology>
    </subcellularLocation>
</comment>
<dbReference type="NCBIfam" id="TIGR00786">
    <property type="entry name" value="dctM"/>
    <property type="match status" value="1"/>
</dbReference>
<reference evidence="9 10" key="1">
    <citation type="submission" date="2016-07" db="EMBL/GenBank/DDBJ databases">
        <title>Draft Genome Sequence of Oceanisphaera psychrotolerans, isolated from coastal sediment samples.</title>
        <authorList>
            <person name="Zhuo S."/>
            <person name="Ruan Z."/>
        </authorList>
    </citation>
    <scope>NUCLEOTIDE SEQUENCE [LARGE SCALE GENOMIC DNA]</scope>
    <source>
        <strain evidence="9 10">LAM-WHM-ZC</strain>
    </source>
</reference>
<name>A0A1J4QGC5_9GAMM</name>
<protein>
    <recommendedName>
        <fullName evidence="7">TRAP transporter large permease protein</fullName>
    </recommendedName>
</protein>
<keyword evidence="10" id="KW-1185">Reference proteome</keyword>
<comment type="caution">
    <text evidence="9">The sequence shown here is derived from an EMBL/GenBank/DDBJ whole genome shotgun (WGS) entry which is preliminary data.</text>
</comment>
<dbReference type="EMBL" id="MDKE01000022">
    <property type="protein sequence ID" value="OIN09140.1"/>
    <property type="molecule type" value="Genomic_DNA"/>
</dbReference>
<feature type="transmembrane region" description="Helical" evidence="7">
    <location>
        <begin position="54"/>
        <end position="73"/>
    </location>
</feature>
<keyword evidence="7" id="KW-0813">Transport</keyword>
<keyword evidence="6 7" id="KW-0472">Membrane</keyword>
<dbReference type="PANTHER" id="PTHR33362">
    <property type="entry name" value="SIALIC ACID TRAP TRANSPORTER PERMEASE PROTEIN SIAT-RELATED"/>
    <property type="match status" value="1"/>
</dbReference>
<evidence type="ECO:0000256" key="5">
    <source>
        <dbReference type="ARBA" id="ARBA00022989"/>
    </source>
</evidence>
<sequence length="425" mass="44478">MLFFMIVGVITLMLMDVPVAFALAVVSIVFFVVEEVPLASFVQMAAKGVDSYTLLALPFFILTGKLMNASGATDRIMELGKALVGWMYGGLGHANVMASFLFAGVSGSAVADAGGLGAVEVKAMEKAGYSRRFAVGVTAASATVGPIIPPSIIMIVYGIASGTSIGALFLGGVVPGILMAVAMMAMVSVLARREKAVERIPFNMANVRTAAWLAIPALITPFIIVLGILSGVFTATESGAVAAFYALVVALVAKQGLGLRQAWQLVVETVVESAGILLIMAMAAVFSWSLAYQQAPQAAASLLTELTSNPMTLLFLLGLLYIVLGCFIEAIAIVTMTIPVVMPVLVSFGIDPVHFGVILALIMSVGTITPPLGIVMFTLCRVTRVSVPAFASLILPWLLLLLGVIGIVMLFPELVLYVPRLAGAY</sequence>
<evidence type="ECO:0000259" key="8">
    <source>
        <dbReference type="Pfam" id="PF06808"/>
    </source>
</evidence>
<feature type="transmembrane region" description="Helical" evidence="7">
    <location>
        <begin position="6"/>
        <end position="33"/>
    </location>
</feature>
<feature type="transmembrane region" description="Helical" evidence="7">
    <location>
        <begin position="239"/>
        <end position="257"/>
    </location>
</feature>
<dbReference type="RefSeq" id="WP_071472808.1">
    <property type="nucleotide sequence ID" value="NZ_MDKE01000022.1"/>
</dbReference>
<keyword evidence="5 7" id="KW-1133">Transmembrane helix</keyword>
<feature type="transmembrane region" description="Helical" evidence="7">
    <location>
        <begin position="93"/>
        <end position="121"/>
    </location>
</feature>
<evidence type="ECO:0000256" key="7">
    <source>
        <dbReference type="RuleBase" id="RU369079"/>
    </source>
</evidence>
<dbReference type="InterPro" id="IPR010656">
    <property type="entry name" value="DctM"/>
</dbReference>
<comment type="function">
    <text evidence="7">Part of the tripartite ATP-independent periplasmic (TRAP) transport system.</text>
</comment>
<dbReference type="OrthoDB" id="5596500at2"/>
<organism evidence="9 10">
    <name type="scientific">Oceanisphaera psychrotolerans</name>
    <dbReference type="NCBI Taxonomy" id="1414654"/>
    <lineage>
        <taxon>Bacteria</taxon>
        <taxon>Pseudomonadati</taxon>
        <taxon>Pseudomonadota</taxon>
        <taxon>Gammaproteobacteria</taxon>
        <taxon>Aeromonadales</taxon>
        <taxon>Aeromonadaceae</taxon>
        <taxon>Oceanisphaera</taxon>
    </lineage>
</organism>
<feature type="transmembrane region" description="Helical" evidence="7">
    <location>
        <begin position="211"/>
        <end position="233"/>
    </location>
</feature>
<keyword evidence="4 7" id="KW-0812">Transmembrane</keyword>
<dbReference type="GO" id="GO:0022857">
    <property type="term" value="F:transmembrane transporter activity"/>
    <property type="evidence" value="ECO:0007669"/>
    <property type="project" value="UniProtKB-UniRule"/>
</dbReference>
<feature type="transmembrane region" description="Helical" evidence="7">
    <location>
        <begin position="353"/>
        <end position="377"/>
    </location>
</feature>
<evidence type="ECO:0000256" key="6">
    <source>
        <dbReference type="ARBA" id="ARBA00023136"/>
    </source>
</evidence>
<feature type="transmembrane region" description="Helical" evidence="7">
    <location>
        <begin position="269"/>
        <end position="291"/>
    </location>
</feature>
<evidence type="ECO:0000256" key="4">
    <source>
        <dbReference type="ARBA" id="ARBA00022692"/>
    </source>
</evidence>
<evidence type="ECO:0000256" key="2">
    <source>
        <dbReference type="ARBA" id="ARBA00022475"/>
    </source>
</evidence>
<dbReference type="InterPro" id="IPR004681">
    <property type="entry name" value="TRAP_DctM"/>
</dbReference>
<evidence type="ECO:0000313" key="9">
    <source>
        <dbReference type="EMBL" id="OIN09140.1"/>
    </source>
</evidence>
<gene>
    <name evidence="9" type="ORF">BFR47_02375</name>
</gene>
<keyword evidence="3 7" id="KW-0997">Cell inner membrane</keyword>
<dbReference type="PIRSF" id="PIRSF006066">
    <property type="entry name" value="HI0050"/>
    <property type="match status" value="1"/>
</dbReference>
<feature type="transmembrane region" description="Helical" evidence="7">
    <location>
        <begin position="389"/>
        <end position="411"/>
    </location>
</feature>
<comment type="similarity">
    <text evidence="7">Belongs to the TRAP transporter large permease family.</text>
</comment>
<dbReference type="GO" id="GO:0005886">
    <property type="term" value="C:plasma membrane"/>
    <property type="evidence" value="ECO:0007669"/>
    <property type="project" value="UniProtKB-SubCell"/>
</dbReference>
<feature type="domain" description="TRAP C4-dicarboxylate transport system permease DctM subunit" evidence="8">
    <location>
        <begin position="7"/>
        <end position="414"/>
    </location>
</feature>
<evidence type="ECO:0000256" key="3">
    <source>
        <dbReference type="ARBA" id="ARBA00022519"/>
    </source>
</evidence>
<evidence type="ECO:0000313" key="10">
    <source>
        <dbReference type="Proteomes" id="UP000243073"/>
    </source>
</evidence>
<comment type="subunit">
    <text evidence="7">The complex comprises the extracytoplasmic solute receptor protein and the two transmembrane proteins.</text>
</comment>
<feature type="transmembrane region" description="Helical" evidence="7">
    <location>
        <begin position="165"/>
        <end position="190"/>
    </location>
</feature>
<dbReference type="STRING" id="1414654.BFR47_02375"/>
<dbReference type="AlphaFoldDB" id="A0A1J4QGC5"/>
<dbReference type="Pfam" id="PF06808">
    <property type="entry name" value="DctM"/>
    <property type="match status" value="1"/>
</dbReference>
<dbReference type="Proteomes" id="UP000243073">
    <property type="component" value="Unassembled WGS sequence"/>
</dbReference>
<feature type="transmembrane region" description="Helical" evidence="7">
    <location>
        <begin position="133"/>
        <end position="159"/>
    </location>
</feature>